<dbReference type="EMBL" id="CAJPDS010000057">
    <property type="protein sequence ID" value="CAF9930919.1"/>
    <property type="molecule type" value="Genomic_DNA"/>
</dbReference>
<evidence type="ECO:0000313" key="3">
    <source>
        <dbReference type="EMBL" id="CAF9930919.1"/>
    </source>
</evidence>
<organism evidence="3 4">
    <name type="scientific">Heterodermia speciosa</name>
    <dbReference type="NCBI Taxonomy" id="116794"/>
    <lineage>
        <taxon>Eukaryota</taxon>
        <taxon>Fungi</taxon>
        <taxon>Dikarya</taxon>
        <taxon>Ascomycota</taxon>
        <taxon>Pezizomycotina</taxon>
        <taxon>Lecanoromycetes</taxon>
        <taxon>OSLEUM clade</taxon>
        <taxon>Lecanoromycetidae</taxon>
        <taxon>Caliciales</taxon>
        <taxon>Physciaceae</taxon>
        <taxon>Heterodermia</taxon>
    </lineage>
</organism>
<sequence length="144" mass="15670">MFAFHLIALFFAVCALFLGLLALCSRIGSFLSSLTCSVALFFQALAASLMTAAYVLGRNNFRSAGHSASLGRYNFGFMWAAVACLFLSTILFCAGGAASRGKNSTYSSRGTGGRSFMGRRKKSTRNRGSFIDKERERRISRDSD</sequence>
<feature type="transmembrane region" description="Helical" evidence="2">
    <location>
        <begin position="77"/>
        <end position="99"/>
    </location>
</feature>
<dbReference type="AlphaFoldDB" id="A0A8H3FUF6"/>
<keyword evidence="2" id="KW-0812">Transmembrane</keyword>
<protein>
    <submittedName>
        <fullName evidence="3">Uncharacterized protein</fullName>
    </submittedName>
</protein>
<dbReference type="GO" id="GO:0031505">
    <property type="term" value="P:fungal-type cell wall organization"/>
    <property type="evidence" value="ECO:0007669"/>
    <property type="project" value="TreeGrafter"/>
</dbReference>
<feature type="compositionally biased region" description="Basic and acidic residues" evidence="1">
    <location>
        <begin position="130"/>
        <end position="144"/>
    </location>
</feature>
<dbReference type="GO" id="GO:0005938">
    <property type="term" value="C:cell cortex"/>
    <property type="evidence" value="ECO:0007669"/>
    <property type="project" value="TreeGrafter"/>
</dbReference>
<dbReference type="GO" id="GO:0006897">
    <property type="term" value="P:endocytosis"/>
    <property type="evidence" value="ECO:0007669"/>
    <property type="project" value="TreeGrafter"/>
</dbReference>
<keyword evidence="2" id="KW-1133">Transmembrane helix</keyword>
<reference evidence="3" key="1">
    <citation type="submission" date="2021-03" db="EMBL/GenBank/DDBJ databases">
        <authorList>
            <person name="Tagirdzhanova G."/>
        </authorList>
    </citation>
    <scope>NUCLEOTIDE SEQUENCE</scope>
</reference>
<dbReference type="PANTHER" id="PTHR36414">
    <property type="entry name" value="PROTEIN SUR7"/>
    <property type="match status" value="1"/>
</dbReference>
<dbReference type="Pfam" id="PF06687">
    <property type="entry name" value="SUR7"/>
    <property type="match status" value="1"/>
</dbReference>
<feature type="transmembrane region" description="Helical" evidence="2">
    <location>
        <begin position="6"/>
        <end position="24"/>
    </location>
</feature>
<proteinExistence type="predicted"/>
<evidence type="ECO:0000313" key="4">
    <source>
        <dbReference type="Proteomes" id="UP000664521"/>
    </source>
</evidence>
<keyword evidence="2" id="KW-0472">Membrane</keyword>
<dbReference type="InterPro" id="IPR009571">
    <property type="entry name" value="SUR7/Rim9-like_fungi"/>
</dbReference>
<dbReference type="PANTHER" id="PTHR36414:SF1">
    <property type="entry name" value="PROTEIN SUR7"/>
    <property type="match status" value="1"/>
</dbReference>
<dbReference type="OrthoDB" id="5419460at2759"/>
<dbReference type="Proteomes" id="UP000664521">
    <property type="component" value="Unassembled WGS sequence"/>
</dbReference>
<evidence type="ECO:0000256" key="1">
    <source>
        <dbReference type="SAM" id="MobiDB-lite"/>
    </source>
</evidence>
<gene>
    <name evidence="3" type="ORF">HETSPECPRED_007746</name>
</gene>
<evidence type="ECO:0000256" key="2">
    <source>
        <dbReference type="SAM" id="Phobius"/>
    </source>
</evidence>
<name>A0A8H3FUF6_9LECA</name>
<dbReference type="GO" id="GO:0032185">
    <property type="term" value="P:septin cytoskeleton organization"/>
    <property type="evidence" value="ECO:0007669"/>
    <property type="project" value="TreeGrafter"/>
</dbReference>
<keyword evidence="4" id="KW-1185">Reference proteome</keyword>
<dbReference type="GO" id="GO:0045121">
    <property type="term" value="C:membrane raft"/>
    <property type="evidence" value="ECO:0007669"/>
    <property type="project" value="TreeGrafter"/>
</dbReference>
<dbReference type="GO" id="GO:0005886">
    <property type="term" value="C:plasma membrane"/>
    <property type="evidence" value="ECO:0007669"/>
    <property type="project" value="InterPro"/>
</dbReference>
<accession>A0A8H3FUF6</accession>
<feature type="region of interest" description="Disordered" evidence="1">
    <location>
        <begin position="97"/>
        <end position="144"/>
    </location>
</feature>
<feature type="transmembrane region" description="Helical" evidence="2">
    <location>
        <begin position="36"/>
        <end position="57"/>
    </location>
</feature>
<dbReference type="GO" id="GO:0030866">
    <property type="term" value="P:cortical actin cytoskeleton organization"/>
    <property type="evidence" value="ECO:0007669"/>
    <property type="project" value="TreeGrafter"/>
</dbReference>
<comment type="caution">
    <text evidence="3">The sequence shown here is derived from an EMBL/GenBank/DDBJ whole genome shotgun (WGS) entry which is preliminary data.</text>
</comment>